<dbReference type="PANTHER" id="PTHR35517:SF1">
    <property type="entry name" value="PROTEIN ARGININE N-METHYLTRANSFERASE SFM1"/>
    <property type="match status" value="1"/>
</dbReference>
<proteinExistence type="predicted"/>
<dbReference type="Proteomes" id="UP001412239">
    <property type="component" value="Unassembled WGS sequence"/>
</dbReference>
<keyword evidence="2" id="KW-1185">Reference proteome</keyword>
<name>A0A292Q6Y6_9PEZI</name>
<dbReference type="Pfam" id="PF04252">
    <property type="entry name" value="SFM1-like"/>
    <property type="match status" value="1"/>
</dbReference>
<organism evidence="1 2">
    <name type="scientific">Tuber aestivum</name>
    <name type="common">summer truffle</name>
    <dbReference type="NCBI Taxonomy" id="59557"/>
    <lineage>
        <taxon>Eukaryota</taxon>
        <taxon>Fungi</taxon>
        <taxon>Dikarya</taxon>
        <taxon>Ascomycota</taxon>
        <taxon>Pezizomycotina</taxon>
        <taxon>Pezizomycetes</taxon>
        <taxon>Pezizales</taxon>
        <taxon>Tuberaceae</taxon>
        <taxon>Tuber</taxon>
    </lineage>
</organism>
<dbReference type="InterPro" id="IPR007364">
    <property type="entry name" value="SFM1-like"/>
</dbReference>
<evidence type="ECO:0008006" key="3">
    <source>
        <dbReference type="Google" id="ProtNLM"/>
    </source>
</evidence>
<accession>A0A292Q6Y6</accession>
<dbReference type="GO" id="GO:0035241">
    <property type="term" value="F:protein-arginine omega-N monomethyltransferase activity"/>
    <property type="evidence" value="ECO:0007669"/>
    <property type="project" value="TreeGrafter"/>
</dbReference>
<evidence type="ECO:0000313" key="1">
    <source>
        <dbReference type="EMBL" id="CUS14698.1"/>
    </source>
</evidence>
<gene>
    <name evidence="1" type="ORF">GSTUAT00001223001</name>
</gene>
<dbReference type="AlphaFoldDB" id="A0A292Q6Y6"/>
<protein>
    <recommendedName>
        <fullName evidence="3">DUF431 domain-containing protein</fullName>
    </recommendedName>
</protein>
<reference evidence="1" key="1">
    <citation type="submission" date="2015-10" db="EMBL/GenBank/DDBJ databases">
        <authorList>
            <person name="Regsiter A."/>
            <person name="william w."/>
        </authorList>
    </citation>
    <scope>NUCLEOTIDE SEQUENCE</scope>
    <source>
        <strain evidence="1">Montdore</strain>
    </source>
</reference>
<dbReference type="PANTHER" id="PTHR35517">
    <property type="entry name" value="PROTEIN ARGININE N-METHYLTRANSFERASE SFM1"/>
    <property type="match status" value="1"/>
</dbReference>
<dbReference type="CDD" id="cd18090">
    <property type="entry name" value="Arginine_MT_Sfm1"/>
    <property type="match status" value="1"/>
</dbReference>
<sequence length="240" mass="27011">MILQVCNRTEYIPGIAHPFLIMLPTTSTPAAGKKRIYVVEHMEPEIGAWSTLEYIAISTESAASGSDFYLTSVPPSLAEDLPESLRRYIDAPLKVTSREVTQLPEIHADRVCLLDPQAVEELSPADADVFEAFVFGGILGDDPPRDRTAELRKYGYQGRQLGKIQMTTDTAVRVTRMVIEEQQPLAKIPYADYPELKLNKNESTQMPFRYVKGKEGEPYMPEGMLELIKEDADKSFDDFF</sequence>
<dbReference type="EMBL" id="LN890956">
    <property type="protein sequence ID" value="CUS14698.1"/>
    <property type="molecule type" value="Genomic_DNA"/>
</dbReference>
<evidence type="ECO:0000313" key="2">
    <source>
        <dbReference type="Proteomes" id="UP001412239"/>
    </source>
</evidence>